<reference evidence="4" key="1">
    <citation type="journal article" date="2019" name="Int. J. Syst. Evol. Microbiol.">
        <title>The Global Catalogue of Microorganisms (GCM) 10K type strain sequencing project: providing services to taxonomists for standard genome sequencing and annotation.</title>
        <authorList>
            <consortium name="The Broad Institute Genomics Platform"/>
            <consortium name="The Broad Institute Genome Sequencing Center for Infectious Disease"/>
            <person name="Wu L."/>
            <person name="Ma J."/>
        </authorList>
    </citation>
    <scope>NUCLEOTIDE SEQUENCE [LARGE SCALE GENOMIC DNA]</scope>
    <source>
        <strain evidence="4">CGMCC 1.12750</strain>
    </source>
</reference>
<dbReference type="Proteomes" id="UP001596516">
    <property type="component" value="Unassembled WGS sequence"/>
</dbReference>
<proteinExistence type="predicted"/>
<sequence>MTVIRAVGPRAASRKYDLLTALGAYALAQGKQEQRLVLRLLTLITARYNWARDELAVGQREIARLWSVDERTVKREMARLRDLGWLRLRRQASRGRVAEYALATDVILTATRAYWAAVGSDFEARLSGRPEDSPAPVSPGAEVLPFPAAASPRGQEDRSLWGRVRQRLRGQDPALFATWIDRLQFAGAGEGRIALRAPTAFHASYVRTHLAVRLLAACQAEDRGIRILDLSAADPA</sequence>
<organism evidence="3 4">
    <name type="scientific">Plastorhodobacter daqingensis</name>
    <dbReference type="NCBI Taxonomy" id="1387281"/>
    <lineage>
        <taxon>Bacteria</taxon>
        <taxon>Pseudomonadati</taxon>
        <taxon>Pseudomonadota</taxon>
        <taxon>Alphaproteobacteria</taxon>
        <taxon>Rhodobacterales</taxon>
        <taxon>Paracoccaceae</taxon>
        <taxon>Plastorhodobacter</taxon>
    </lineage>
</organism>
<dbReference type="InterPro" id="IPR038454">
    <property type="entry name" value="DnaA_N_sf"/>
</dbReference>
<feature type="domain" description="DnaA N-terminal" evidence="2">
    <location>
        <begin position="159"/>
        <end position="219"/>
    </location>
</feature>
<dbReference type="EMBL" id="JBHTFQ010000005">
    <property type="protein sequence ID" value="MFC7704785.1"/>
    <property type="molecule type" value="Genomic_DNA"/>
</dbReference>
<evidence type="ECO:0000313" key="4">
    <source>
        <dbReference type="Proteomes" id="UP001596516"/>
    </source>
</evidence>
<keyword evidence="4" id="KW-1185">Reference proteome</keyword>
<dbReference type="RefSeq" id="WP_377403457.1">
    <property type="nucleotide sequence ID" value="NZ_JBHTFQ010000005.1"/>
</dbReference>
<evidence type="ECO:0000256" key="1">
    <source>
        <dbReference type="SAM" id="MobiDB-lite"/>
    </source>
</evidence>
<dbReference type="InterPro" id="IPR036390">
    <property type="entry name" value="WH_DNA-bd_sf"/>
</dbReference>
<protein>
    <submittedName>
        <fullName evidence="3">DnaA N-terminal domain-containing protein</fullName>
    </submittedName>
</protein>
<comment type="caution">
    <text evidence="3">The sequence shown here is derived from an EMBL/GenBank/DDBJ whole genome shotgun (WGS) entry which is preliminary data.</text>
</comment>
<dbReference type="InterPro" id="IPR024633">
    <property type="entry name" value="DnaA_N_dom"/>
</dbReference>
<evidence type="ECO:0000313" key="3">
    <source>
        <dbReference type="EMBL" id="MFC7704785.1"/>
    </source>
</evidence>
<dbReference type="Pfam" id="PF11638">
    <property type="entry name" value="DnaA_N"/>
    <property type="match status" value="1"/>
</dbReference>
<gene>
    <name evidence="3" type="ORF">ACFQXB_11325</name>
</gene>
<evidence type="ECO:0000259" key="2">
    <source>
        <dbReference type="Pfam" id="PF11638"/>
    </source>
</evidence>
<dbReference type="SUPFAM" id="SSF46785">
    <property type="entry name" value="Winged helix' DNA-binding domain"/>
    <property type="match status" value="1"/>
</dbReference>
<dbReference type="Gene3D" id="3.30.300.180">
    <property type="match status" value="1"/>
</dbReference>
<name>A0ABW2UMI4_9RHOB</name>
<accession>A0ABW2UMI4</accession>
<feature type="region of interest" description="Disordered" evidence="1">
    <location>
        <begin position="127"/>
        <end position="157"/>
    </location>
</feature>